<evidence type="ECO:0000313" key="2">
    <source>
        <dbReference type="EMBL" id="AKU95334.1"/>
    </source>
</evidence>
<gene>
    <name evidence="2" type="ORF">AKJ09_01998</name>
</gene>
<name>A0A0K1PQE3_9BACT</name>
<accession>A0A0K1PQE3</accession>
<dbReference type="AlphaFoldDB" id="A0A0K1PQE3"/>
<organism evidence="2 3">
    <name type="scientific">Labilithrix luteola</name>
    <dbReference type="NCBI Taxonomy" id="1391654"/>
    <lineage>
        <taxon>Bacteria</taxon>
        <taxon>Pseudomonadati</taxon>
        <taxon>Myxococcota</taxon>
        <taxon>Polyangia</taxon>
        <taxon>Polyangiales</taxon>
        <taxon>Labilitrichaceae</taxon>
        <taxon>Labilithrix</taxon>
    </lineage>
</organism>
<evidence type="ECO:0000313" key="3">
    <source>
        <dbReference type="Proteomes" id="UP000064967"/>
    </source>
</evidence>
<feature type="chain" id="PRO_5005466147" description="Lipoprotein" evidence="1">
    <location>
        <begin position="27"/>
        <end position="194"/>
    </location>
</feature>
<protein>
    <recommendedName>
        <fullName evidence="4">Lipoprotein</fullName>
    </recommendedName>
</protein>
<sequence length="194" mass="20379">MMPSSLRNLRCQLGVLAVALVFATCACHSRKGDDAAPVDAKAEAIQLTAFLPSRIGAFTADGEAWTNSAPDGPTIEAHRFYSSADGRKATIELVTGDISKELATLDSEETHAFGSDTPTYWRTTTIAGHRARVVEEKPTPKKSQCLVRVGPNHVANVTIAPTPKPGGCVTIASLLDFGGIVASGGVPASPKRPR</sequence>
<dbReference type="PROSITE" id="PS51257">
    <property type="entry name" value="PROKAR_LIPOPROTEIN"/>
    <property type="match status" value="1"/>
</dbReference>
<evidence type="ECO:0000256" key="1">
    <source>
        <dbReference type="SAM" id="SignalP"/>
    </source>
</evidence>
<dbReference type="KEGG" id="llu:AKJ09_01998"/>
<dbReference type="EMBL" id="CP012333">
    <property type="protein sequence ID" value="AKU95334.1"/>
    <property type="molecule type" value="Genomic_DNA"/>
</dbReference>
<dbReference type="STRING" id="1391654.AKJ09_01998"/>
<feature type="signal peptide" evidence="1">
    <location>
        <begin position="1"/>
        <end position="26"/>
    </location>
</feature>
<reference evidence="2 3" key="1">
    <citation type="submission" date="2015-08" db="EMBL/GenBank/DDBJ databases">
        <authorList>
            <person name="Babu N.S."/>
            <person name="Beckwith C.J."/>
            <person name="Beseler K.G."/>
            <person name="Brison A."/>
            <person name="Carone J.V."/>
            <person name="Caskin T.P."/>
            <person name="Diamond M."/>
            <person name="Durham M.E."/>
            <person name="Foxe J.M."/>
            <person name="Go M."/>
            <person name="Henderson B.A."/>
            <person name="Jones I.B."/>
            <person name="McGettigan J.A."/>
            <person name="Micheletti S.J."/>
            <person name="Nasrallah M.E."/>
            <person name="Ortiz D."/>
            <person name="Piller C.R."/>
            <person name="Privatt S.R."/>
            <person name="Schneider S.L."/>
            <person name="Sharp S."/>
            <person name="Smith T.C."/>
            <person name="Stanton J.D."/>
            <person name="Ullery H.E."/>
            <person name="Wilson R.J."/>
            <person name="Serrano M.G."/>
            <person name="Buck G."/>
            <person name="Lee V."/>
            <person name="Wang Y."/>
            <person name="Carvalho R."/>
            <person name="Voegtly L."/>
            <person name="Shi R."/>
            <person name="Duckworth R."/>
            <person name="Johnson A."/>
            <person name="Loviza R."/>
            <person name="Walstead R."/>
            <person name="Shah Z."/>
            <person name="Kiflezghi M."/>
            <person name="Wade K."/>
            <person name="Ball S.L."/>
            <person name="Bradley K.W."/>
            <person name="Asai D.J."/>
            <person name="Bowman C.A."/>
            <person name="Russell D.A."/>
            <person name="Pope W.H."/>
            <person name="Jacobs-Sera D."/>
            <person name="Hendrix R.W."/>
            <person name="Hatfull G.F."/>
        </authorList>
    </citation>
    <scope>NUCLEOTIDE SEQUENCE [LARGE SCALE GENOMIC DNA]</scope>
    <source>
        <strain evidence="2 3">DSM 27648</strain>
    </source>
</reference>
<dbReference type="Proteomes" id="UP000064967">
    <property type="component" value="Chromosome"/>
</dbReference>
<keyword evidence="3" id="KW-1185">Reference proteome</keyword>
<keyword evidence="1" id="KW-0732">Signal</keyword>
<evidence type="ECO:0008006" key="4">
    <source>
        <dbReference type="Google" id="ProtNLM"/>
    </source>
</evidence>
<proteinExistence type="predicted"/>